<proteinExistence type="predicted"/>
<reference evidence="1 2" key="1">
    <citation type="journal article" date="2019" name="Emerg. Microbes Infect.">
        <title>Comprehensive subspecies identification of 175 nontuberculous mycobacteria species based on 7547 genomic profiles.</title>
        <authorList>
            <person name="Matsumoto Y."/>
            <person name="Kinjo T."/>
            <person name="Motooka D."/>
            <person name="Nabeya D."/>
            <person name="Jung N."/>
            <person name="Uechi K."/>
            <person name="Horii T."/>
            <person name="Iida T."/>
            <person name="Fujita J."/>
            <person name="Nakamura S."/>
        </authorList>
    </citation>
    <scope>NUCLEOTIDE SEQUENCE [LARGE SCALE GENOMIC DNA]</scope>
    <source>
        <strain evidence="1 2">JCM 18439</strain>
    </source>
</reference>
<dbReference type="EMBL" id="AP022591">
    <property type="protein sequence ID" value="BBY42987.1"/>
    <property type="molecule type" value="Genomic_DNA"/>
</dbReference>
<organism evidence="1 2">
    <name type="scientific">Mycolicibacterium celeriflavum</name>
    <name type="common">Mycobacterium celeriflavum</name>
    <dbReference type="NCBI Taxonomy" id="1249101"/>
    <lineage>
        <taxon>Bacteria</taxon>
        <taxon>Bacillati</taxon>
        <taxon>Actinomycetota</taxon>
        <taxon>Actinomycetes</taxon>
        <taxon>Mycobacteriales</taxon>
        <taxon>Mycobacteriaceae</taxon>
        <taxon>Mycolicibacterium</taxon>
    </lineage>
</organism>
<gene>
    <name evidence="1" type="ORF">MCEL_12820</name>
</gene>
<accession>A0A7I7REN8</accession>
<sequence>MTTTNLMHDHYSVISRAGGVQTSRVVIAANSADAAQTHREHYPGGDIVRVFHDRRS</sequence>
<protein>
    <submittedName>
        <fullName evidence="1">Uncharacterized protein</fullName>
    </submittedName>
</protein>
<dbReference type="KEGG" id="mcee:MCEL_12820"/>
<evidence type="ECO:0000313" key="1">
    <source>
        <dbReference type="EMBL" id="BBY42987.1"/>
    </source>
</evidence>
<name>A0A7I7REN8_MYCCF</name>
<dbReference type="RefSeq" id="WP_163689813.1">
    <property type="nucleotide sequence ID" value="NZ_AP022591.1"/>
</dbReference>
<evidence type="ECO:0000313" key="2">
    <source>
        <dbReference type="Proteomes" id="UP000466431"/>
    </source>
</evidence>
<dbReference type="AlphaFoldDB" id="A0A7I7REN8"/>
<dbReference type="Proteomes" id="UP000466431">
    <property type="component" value="Chromosome"/>
</dbReference>
<keyword evidence="2" id="KW-1185">Reference proteome</keyword>